<dbReference type="InterPro" id="IPR014776">
    <property type="entry name" value="4pyrrole_Mease_sub2"/>
</dbReference>
<dbReference type="KEGG" id="tav:G4V39_00305"/>
<evidence type="ECO:0000256" key="3">
    <source>
        <dbReference type="ARBA" id="ARBA00022603"/>
    </source>
</evidence>
<accession>A0A6G7PT55</accession>
<dbReference type="Gene3D" id="3.30.950.10">
    <property type="entry name" value="Methyltransferase, Cobalt-precorrin-4 Transmethylase, Domain 2"/>
    <property type="match status" value="1"/>
</dbReference>
<evidence type="ECO:0000256" key="1">
    <source>
        <dbReference type="ARBA" id="ARBA00004953"/>
    </source>
</evidence>
<proteinExistence type="predicted"/>
<evidence type="ECO:0000256" key="4">
    <source>
        <dbReference type="ARBA" id="ARBA00022679"/>
    </source>
</evidence>
<keyword evidence="3 6" id="KW-0489">Methyltransferase</keyword>
<protein>
    <submittedName>
        <fullName evidence="6">Precorrin-6y C5,15-methyltransferase (Decarboxylating) subunit CbiE</fullName>
    </submittedName>
</protein>
<dbReference type="InterPro" id="IPR050714">
    <property type="entry name" value="Cobalamin_biosynth_MTase"/>
</dbReference>
<sequence length="405" mass="44663">MFLAHVIGIGPHGPTKDGHQALSGVKVAFGAKRHSPWLPPGLLLKPLMPLDQSIKEIKERLSRESVAVLASGDPLFFGIGRRLLKEIEAPRLSFYPAVSSIQLAFAAIKEPWDRAHFISLHGRSHELLRKLASLPQTKVAVLTSSGKDPFRMAQRLCSAGLEDLKLWVLEDLGTPSQRITEARARSLPPGPYSDLNLVIIDWSPLPRPRLGLRTEEFSYQRGLITKDEVRAIILAKLRLPAQGILWDIGAGSGSVAIEALGISPQLRVYAIEKDPLQIKYLQENIRRYQAFQIEALFENAETAIKRLPSPDRVFIGGSGGKLREIIQTTLARLNPGGRIVISAVTLDTLSQADEILRGEGLRPEIISVQINRTDSGTKPRIFRAENVIFIISCEKTDETPTSGLS</sequence>
<dbReference type="NCBIfam" id="TIGR02467">
    <property type="entry name" value="CbiE"/>
    <property type="match status" value="1"/>
</dbReference>
<dbReference type="Gene3D" id="3.40.1010.10">
    <property type="entry name" value="Cobalt-precorrin-4 Transmethylase, Domain 1"/>
    <property type="match status" value="1"/>
</dbReference>
<dbReference type="InterPro" id="IPR006365">
    <property type="entry name" value="Cbl_synth_CobL"/>
</dbReference>
<gene>
    <name evidence="6" type="primary">cbiE</name>
    <name evidence="6" type="ORF">G4V39_00305</name>
</gene>
<evidence type="ECO:0000256" key="5">
    <source>
        <dbReference type="ARBA" id="ARBA00022691"/>
    </source>
</evidence>
<dbReference type="Pfam" id="PF00590">
    <property type="entry name" value="TP_methylase"/>
    <property type="match status" value="1"/>
</dbReference>
<dbReference type="SUPFAM" id="SSF53790">
    <property type="entry name" value="Tetrapyrrole methylase"/>
    <property type="match status" value="1"/>
</dbReference>
<evidence type="ECO:0000313" key="7">
    <source>
        <dbReference type="Proteomes" id="UP000502179"/>
    </source>
</evidence>
<evidence type="ECO:0000256" key="2">
    <source>
        <dbReference type="ARBA" id="ARBA00022573"/>
    </source>
</evidence>
<dbReference type="EMBL" id="CP048877">
    <property type="protein sequence ID" value="QIJ70800.1"/>
    <property type="molecule type" value="Genomic_DNA"/>
</dbReference>
<reference evidence="6 7" key="1">
    <citation type="submission" date="2020-02" db="EMBL/GenBank/DDBJ databases">
        <title>Genome analysis of Thermosulfuriphilus ammonigenes ST65T, an anaerobic thermophilic chemolithoautotrophic bacterium isolated from a deep-sea hydrothermal vent.</title>
        <authorList>
            <person name="Slobodkina G."/>
            <person name="Allioux M."/>
            <person name="Merkel A."/>
            <person name="Alain K."/>
            <person name="Jebbar M."/>
            <person name="Slobodkin A."/>
        </authorList>
    </citation>
    <scope>NUCLEOTIDE SEQUENCE [LARGE SCALE GENOMIC DNA]</scope>
    <source>
        <strain evidence="6 7">ST65</strain>
    </source>
</reference>
<dbReference type="SUPFAM" id="SSF53335">
    <property type="entry name" value="S-adenosyl-L-methionine-dependent methyltransferases"/>
    <property type="match status" value="1"/>
</dbReference>
<dbReference type="GO" id="GO:0032259">
    <property type="term" value="P:methylation"/>
    <property type="evidence" value="ECO:0007669"/>
    <property type="project" value="UniProtKB-KW"/>
</dbReference>
<keyword evidence="5" id="KW-0949">S-adenosyl-L-methionine</keyword>
<dbReference type="CDD" id="cd11644">
    <property type="entry name" value="Precorrin-6Y-MT"/>
    <property type="match status" value="1"/>
</dbReference>
<dbReference type="InterPro" id="IPR000878">
    <property type="entry name" value="4pyrrol_Mease"/>
</dbReference>
<dbReference type="InterPro" id="IPR012818">
    <property type="entry name" value="CbiE"/>
</dbReference>
<evidence type="ECO:0000313" key="6">
    <source>
        <dbReference type="EMBL" id="QIJ70800.1"/>
    </source>
</evidence>
<dbReference type="NCBIfam" id="TIGR02469">
    <property type="entry name" value="CbiT"/>
    <property type="match status" value="1"/>
</dbReference>
<dbReference type="GO" id="GO:0009236">
    <property type="term" value="P:cobalamin biosynthetic process"/>
    <property type="evidence" value="ECO:0007669"/>
    <property type="project" value="UniProtKB-UniPathway"/>
</dbReference>
<dbReference type="PANTHER" id="PTHR43182:SF1">
    <property type="entry name" value="COBALT-PRECORRIN-7 C(5)-METHYLTRANSFERASE"/>
    <property type="match status" value="1"/>
</dbReference>
<dbReference type="RefSeq" id="WP_166031023.1">
    <property type="nucleotide sequence ID" value="NZ_CP048877.1"/>
</dbReference>
<keyword evidence="2" id="KW-0169">Cobalamin biosynthesis</keyword>
<dbReference type="PANTHER" id="PTHR43182">
    <property type="entry name" value="COBALT-PRECORRIN-6B C(15)-METHYLTRANSFERASE (DECARBOXYLATING)"/>
    <property type="match status" value="1"/>
</dbReference>
<name>A0A6G7PT55_9BACT</name>
<dbReference type="PIRSF" id="PIRSF036428">
    <property type="entry name" value="CobL"/>
    <property type="match status" value="1"/>
</dbReference>
<dbReference type="Proteomes" id="UP000502179">
    <property type="component" value="Chromosome"/>
</dbReference>
<dbReference type="InterPro" id="IPR035996">
    <property type="entry name" value="4pyrrol_Methylase_sf"/>
</dbReference>
<keyword evidence="4 6" id="KW-0808">Transferase</keyword>
<organism evidence="6 7">
    <name type="scientific">Thermosulfuriphilus ammonigenes</name>
    <dbReference type="NCBI Taxonomy" id="1936021"/>
    <lineage>
        <taxon>Bacteria</taxon>
        <taxon>Pseudomonadati</taxon>
        <taxon>Thermodesulfobacteriota</taxon>
        <taxon>Thermodesulfobacteria</taxon>
        <taxon>Thermodesulfobacteriales</taxon>
        <taxon>Thermodesulfobacteriaceae</taxon>
        <taxon>Thermosulfuriphilus</taxon>
    </lineage>
</organism>
<dbReference type="AlphaFoldDB" id="A0A6G7PT55"/>
<dbReference type="InterPro" id="IPR014008">
    <property type="entry name" value="Cbl_synth_MTase_CbiT"/>
</dbReference>
<comment type="pathway">
    <text evidence="1">Cofactor biosynthesis; adenosylcobalamin biosynthesis.</text>
</comment>
<dbReference type="GO" id="GO:0008276">
    <property type="term" value="F:protein methyltransferase activity"/>
    <property type="evidence" value="ECO:0007669"/>
    <property type="project" value="InterPro"/>
</dbReference>
<dbReference type="InterPro" id="IPR014777">
    <property type="entry name" value="4pyrrole_Mease_sub1"/>
</dbReference>
<keyword evidence="7" id="KW-1185">Reference proteome</keyword>
<dbReference type="Pfam" id="PF03602">
    <property type="entry name" value="Cons_hypoth95"/>
    <property type="match status" value="1"/>
</dbReference>
<dbReference type="UniPathway" id="UPA00148"/>
<dbReference type="InterPro" id="IPR029063">
    <property type="entry name" value="SAM-dependent_MTases_sf"/>
</dbReference>
<dbReference type="Gene3D" id="3.40.50.150">
    <property type="entry name" value="Vaccinia Virus protein VP39"/>
    <property type="match status" value="1"/>
</dbReference>
<dbReference type="CDD" id="cd02440">
    <property type="entry name" value="AdoMet_MTases"/>
    <property type="match status" value="1"/>
</dbReference>